<dbReference type="GO" id="GO:0006352">
    <property type="term" value="P:DNA-templated transcription initiation"/>
    <property type="evidence" value="ECO:0007669"/>
    <property type="project" value="InterPro"/>
</dbReference>
<dbReference type="InterPro" id="IPR013249">
    <property type="entry name" value="RNA_pol_sigma70_r4_t2"/>
</dbReference>
<dbReference type="InterPro" id="IPR013324">
    <property type="entry name" value="RNA_pol_sigma_r3/r4-like"/>
</dbReference>
<evidence type="ECO:0000256" key="6">
    <source>
        <dbReference type="RuleBase" id="RU000716"/>
    </source>
</evidence>
<dbReference type="InterPro" id="IPR007627">
    <property type="entry name" value="RNA_pol_sigma70_r2"/>
</dbReference>
<evidence type="ECO:0000256" key="4">
    <source>
        <dbReference type="ARBA" id="ARBA00023125"/>
    </source>
</evidence>
<keyword evidence="3 6" id="KW-0731">Sigma factor</keyword>
<keyword evidence="2 6" id="KW-0805">Transcription regulation</keyword>
<dbReference type="InterPro" id="IPR039425">
    <property type="entry name" value="RNA_pol_sigma-70-like"/>
</dbReference>
<comment type="similarity">
    <text evidence="1 6">Belongs to the sigma-70 factor family. ECF subfamily.</text>
</comment>
<feature type="domain" description="RNA polymerase sigma factor 70 region 4 type 2" evidence="9">
    <location>
        <begin position="147"/>
        <end position="199"/>
    </location>
</feature>
<dbReference type="SUPFAM" id="SSF88659">
    <property type="entry name" value="Sigma3 and sigma4 domains of RNA polymerase sigma factors"/>
    <property type="match status" value="1"/>
</dbReference>
<comment type="caution">
    <text evidence="10">The sequence shown here is derived from an EMBL/GenBank/DDBJ whole genome shotgun (WGS) entry which is preliminary data.</text>
</comment>
<evidence type="ECO:0000313" key="11">
    <source>
        <dbReference type="Proteomes" id="UP000637002"/>
    </source>
</evidence>
<dbReference type="Proteomes" id="UP000637002">
    <property type="component" value="Unassembled WGS sequence"/>
</dbReference>
<sequence length="205" mass="22696">MSDDAPETAVDERPRVRGGNRVPSVQREHLVERLSAVAAGDRAALGDVYRMTAAKLFGVCIRILGNRAEAEDVLQEVYLTVWHKAGTFDPARASPITWLATIARNRAIDRLRTSSGRPRSEPIDEVMHLSDPAPDALSGIEAADENRQLMECLEELDQKQAHVIRTAFLEGVTYEALAERTGAPLGTVKSWVRRGLLKLRSCLER</sequence>
<dbReference type="PANTHER" id="PTHR43133:SF62">
    <property type="entry name" value="RNA POLYMERASE SIGMA FACTOR SIGZ"/>
    <property type="match status" value="1"/>
</dbReference>
<evidence type="ECO:0000256" key="1">
    <source>
        <dbReference type="ARBA" id="ARBA00010641"/>
    </source>
</evidence>
<name>A0A916UJ84_9HYPH</name>
<dbReference type="PROSITE" id="PS01063">
    <property type="entry name" value="SIGMA70_ECF"/>
    <property type="match status" value="1"/>
</dbReference>
<dbReference type="InterPro" id="IPR014284">
    <property type="entry name" value="RNA_pol_sigma-70_dom"/>
</dbReference>
<feature type="region of interest" description="Disordered" evidence="7">
    <location>
        <begin position="1"/>
        <end position="24"/>
    </location>
</feature>
<feature type="domain" description="RNA polymerase sigma-70 region 2" evidence="8">
    <location>
        <begin position="49"/>
        <end position="114"/>
    </location>
</feature>
<dbReference type="NCBIfam" id="TIGR02937">
    <property type="entry name" value="sigma70-ECF"/>
    <property type="match status" value="1"/>
</dbReference>
<proteinExistence type="inferred from homology"/>
<dbReference type="RefSeq" id="WP_188610538.1">
    <property type="nucleotide sequence ID" value="NZ_BMGG01000006.1"/>
</dbReference>
<gene>
    <name evidence="10" type="primary">rpoE</name>
    <name evidence="10" type="ORF">GCM10010994_35720</name>
</gene>
<reference evidence="10" key="2">
    <citation type="submission" date="2020-09" db="EMBL/GenBank/DDBJ databases">
        <authorList>
            <person name="Sun Q."/>
            <person name="Zhou Y."/>
        </authorList>
    </citation>
    <scope>NUCLEOTIDE SEQUENCE</scope>
    <source>
        <strain evidence="10">CGMCC 1.12919</strain>
    </source>
</reference>
<keyword evidence="11" id="KW-1185">Reference proteome</keyword>
<organism evidence="10 11">
    <name type="scientific">Chelatococcus reniformis</name>
    <dbReference type="NCBI Taxonomy" id="1494448"/>
    <lineage>
        <taxon>Bacteria</taxon>
        <taxon>Pseudomonadati</taxon>
        <taxon>Pseudomonadota</taxon>
        <taxon>Alphaproteobacteria</taxon>
        <taxon>Hyphomicrobiales</taxon>
        <taxon>Chelatococcaceae</taxon>
        <taxon>Chelatococcus</taxon>
    </lineage>
</organism>
<dbReference type="EMBL" id="BMGG01000006">
    <property type="protein sequence ID" value="GGC74176.1"/>
    <property type="molecule type" value="Genomic_DNA"/>
</dbReference>
<dbReference type="Gene3D" id="1.10.10.10">
    <property type="entry name" value="Winged helix-like DNA-binding domain superfamily/Winged helix DNA-binding domain"/>
    <property type="match status" value="1"/>
</dbReference>
<dbReference type="SUPFAM" id="SSF88946">
    <property type="entry name" value="Sigma2 domain of RNA polymerase sigma factors"/>
    <property type="match status" value="1"/>
</dbReference>
<evidence type="ECO:0000256" key="2">
    <source>
        <dbReference type="ARBA" id="ARBA00023015"/>
    </source>
</evidence>
<protein>
    <recommendedName>
        <fullName evidence="6">RNA polymerase sigma factor</fullName>
    </recommendedName>
</protein>
<keyword evidence="5 6" id="KW-0804">Transcription</keyword>
<dbReference type="InterPro" id="IPR013325">
    <property type="entry name" value="RNA_pol_sigma_r2"/>
</dbReference>
<accession>A0A916UJ84</accession>
<dbReference type="Pfam" id="PF08281">
    <property type="entry name" value="Sigma70_r4_2"/>
    <property type="match status" value="1"/>
</dbReference>
<evidence type="ECO:0000259" key="9">
    <source>
        <dbReference type="Pfam" id="PF08281"/>
    </source>
</evidence>
<evidence type="ECO:0000313" key="10">
    <source>
        <dbReference type="EMBL" id="GGC74176.1"/>
    </source>
</evidence>
<evidence type="ECO:0000256" key="3">
    <source>
        <dbReference type="ARBA" id="ARBA00023082"/>
    </source>
</evidence>
<dbReference type="InterPro" id="IPR036388">
    <property type="entry name" value="WH-like_DNA-bd_sf"/>
</dbReference>
<dbReference type="GO" id="GO:0003677">
    <property type="term" value="F:DNA binding"/>
    <property type="evidence" value="ECO:0007669"/>
    <property type="project" value="UniProtKB-KW"/>
</dbReference>
<evidence type="ECO:0000256" key="5">
    <source>
        <dbReference type="ARBA" id="ARBA00023163"/>
    </source>
</evidence>
<dbReference type="GO" id="GO:0016987">
    <property type="term" value="F:sigma factor activity"/>
    <property type="evidence" value="ECO:0007669"/>
    <property type="project" value="UniProtKB-KW"/>
</dbReference>
<reference evidence="10" key="1">
    <citation type="journal article" date="2014" name="Int. J. Syst. Evol. Microbiol.">
        <title>Complete genome sequence of Corynebacterium casei LMG S-19264T (=DSM 44701T), isolated from a smear-ripened cheese.</title>
        <authorList>
            <consortium name="US DOE Joint Genome Institute (JGI-PGF)"/>
            <person name="Walter F."/>
            <person name="Albersmeier A."/>
            <person name="Kalinowski J."/>
            <person name="Ruckert C."/>
        </authorList>
    </citation>
    <scope>NUCLEOTIDE SEQUENCE</scope>
    <source>
        <strain evidence="10">CGMCC 1.12919</strain>
    </source>
</reference>
<evidence type="ECO:0000256" key="7">
    <source>
        <dbReference type="SAM" id="MobiDB-lite"/>
    </source>
</evidence>
<dbReference type="PANTHER" id="PTHR43133">
    <property type="entry name" value="RNA POLYMERASE ECF-TYPE SIGMA FACTO"/>
    <property type="match status" value="1"/>
</dbReference>
<dbReference type="AlphaFoldDB" id="A0A916UJ84"/>
<dbReference type="InterPro" id="IPR000838">
    <property type="entry name" value="RNA_pol_sigma70_ECF_CS"/>
</dbReference>
<keyword evidence="4 6" id="KW-0238">DNA-binding</keyword>
<dbReference type="Pfam" id="PF04542">
    <property type="entry name" value="Sigma70_r2"/>
    <property type="match status" value="1"/>
</dbReference>
<dbReference type="CDD" id="cd06171">
    <property type="entry name" value="Sigma70_r4"/>
    <property type="match status" value="1"/>
</dbReference>
<evidence type="ECO:0000259" key="8">
    <source>
        <dbReference type="Pfam" id="PF04542"/>
    </source>
</evidence>
<dbReference type="Gene3D" id="1.10.1740.10">
    <property type="match status" value="1"/>
</dbReference>